<proteinExistence type="predicted"/>
<dbReference type="AlphaFoldDB" id="A0A232EHM2"/>
<dbReference type="EMBL" id="NNAY01004489">
    <property type="protein sequence ID" value="OXU17822.1"/>
    <property type="molecule type" value="Genomic_DNA"/>
</dbReference>
<evidence type="ECO:0000313" key="1">
    <source>
        <dbReference type="EMBL" id="OXU17822.1"/>
    </source>
</evidence>
<sequence length="156" mass="17849">MLLKLLVMRLQLDGAFFVITKNLADFGTKTIKAIRIEADEQSRIISEETEREIANYAFEKILVTFEPFDIDLFASSTNAKCKRFYSWLPDPKAEAMDAFTVSWENENIKLPRYRGFISTVLAYSSMGGISNMEAPYVSSSDYIRKAFEMKGMPIQL</sequence>
<dbReference type="Proteomes" id="UP000215335">
    <property type="component" value="Unassembled WGS sequence"/>
</dbReference>
<organism evidence="1 2">
    <name type="scientific">Trichomalopsis sarcophagae</name>
    <dbReference type="NCBI Taxonomy" id="543379"/>
    <lineage>
        <taxon>Eukaryota</taxon>
        <taxon>Metazoa</taxon>
        <taxon>Ecdysozoa</taxon>
        <taxon>Arthropoda</taxon>
        <taxon>Hexapoda</taxon>
        <taxon>Insecta</taxon>
        <taxon>Pterygota</taxon>
        <taxon>Neoptera</taxon>
        <taxon>Endopterygota</taxon>
        <taxon>Hymenoptera</taxon>
        <taxon>Apocrita</taxon>
        <taxon>Proctotrupomorpha</taxon>
        <taxon>Chalcidoidea</taxon>
        <taxon>Pteromalidae</taxon>
        <taxon>Pteromalinae</taxon>
        <taxon>Trichomalopsis</taxon>
    </lineage>
</organism>
<gene>
    <name evidence="1" type="ORF">TSAR_015636</name>
</gene>
<comment type="caution">
    <text evidence="1">The sequence shown here is derived from an EMBL/GenBank/DDBJ whole genome shotgun (WGS) entry which is preliminary data.</text>
</comment>
<reference evidence="1 2" key="1">
    <citation type="journal article" date="2017" name="Curr. Biol.">
        <title>The Evolution of Venom by Co-option of Single-Copy Genes.</title>
        <authorList>
            <person name="Martinson E.O."/>
            <person name="Mrinalini"/>
            <person name="Kelkar Y.D."/>
            <person name="Chang C.H."/>
            <person name="Werren J.H."/>
        </authorList>
    </citation>
    <scope>NUCLEOTIDE SEQUENCE [LARGE SCALE GENOMIC DNA]</scope>
    <source>
        <strain evidence="1 2">Alberta</strain>
        <tissue evidence="1">Whole body</tissue>
    </source>
</reference>
<dbReference type="STRING" id="543379.A0A232EHM2"/>
<keyword evidence="2" id="KW-1185">Reference proteome</keyword>
<protein>
    <submittedName>
        <fullName evidence="1">Uncharacterized protein</fullName>
    </submittedName>
</protein>
<accession>A0A232EHM2</accession>
<evidence type="ECO:0000313" key="2">
    <source>
        <dbReference type="Proteomes" id="UP000215335"/>
    </source>
</evidence>
<name>A0A232EHM2_9HYME</name>